<feature type="transmembrane region" description="Helical" evidence="10">
    <location>
        <begin position="136"/>
        <end position="161"/>
    </location>
</feature>
<dbReference type="InterPro" id="IPR005467">
    <property type="entry name" value="His_kinase_dom"/>
</dbReference>
<dbReference type="SUPFAM" id="SSF55874">
    <property type="entry name" value="ATPase domain of HSP90 chaperone/DNA topoisomerase II/histidine kinase"/>
    <property type="match status" value="1"/>
</dbReference>
<dbReference type="Pfam" id="PF00512">
    <property type="entry name" value="HisKA"/>
    <property type="match status" value="1"/>
</dbReference>
<dbReference type="PANTHER" id="PTHR45436:SF16">
    <property type="entry name" value="HISTIDINE KINASE"/>
    <property type="match status" value="1"/>
</dbReference>
<dbReference type="Gene3D" id="1.10.287.130">
    <property type="match status" value="1"/>
</dbReference>
<evidence type="ECO:0000256" key="10">
    <source>
        <dbReference type="SAM" id="Phobius"/>
    </source>
</evidence>
<protein>
    <recommendedName>
        <fullName evidence="3">histidine kinase</fullName>
        <ecNumber evidence="3">2.7.13.3</ecNumber>
    </recommendedName>
</protein>
<evidence type="ECO:0000259" key="12">
    <source>
        <dbReference type="PROSITE" id="PS50885"/>
    </source>
</evidence>
<dbReference type="Pfam" id="PF02518">
    <property type="entry name" value="HATPase_c"/>
    <property type="match status" value="1"/>
</dbReference>
<gene>
    <name evidence="13" type="ORF">K6753_10765</name>
</gene>
<keyword evidence="10" id="KW-0472">Membrane</keyword>
<name>A0ABS7T809_9GAMM</name>
<keyword evidence="6 10" id="KW-0812">Transmembrane</keyword>
<keyword evidence="9" id="KW-0902">Two-component regulatory system</keyword>
<dbReference type="SMART" id="SM00388">
    <property type="entry name" value="HisKA"/>
    <property type="match status" value="1"/>
</dbReference>
<comment type="caution">
    <text evidence="13">The sequence shown here is derived from an EMBL/GenBank/DDBJ whole genome shotgun (WGS) entry which is preliminary data.</text>
</comment>
<dbReference type="Gene3D" id="3.30.565.10">
    <property type="entry name" value="Histidine kinase-like ATPase, C-terminal domain"/>
    <property type="match status" value="1"/>
</dbReference>
<dbReference type="InterPro" id="IPR036097">
    <property type="entry name" value="HisK_dim/P_sf"/>
</dbReference>
<organism evidence="13 14">
    <name type="scientific">Novilysobacter selenitireducens</name>
    <dbReference type="NCBI Taxonomy" id="2872639"/>
    <lineage>
        <taxon>Bacteria</taxon>
        <taxon>Pseudomonadati</taxon>
        <taxon>Pseudomonadota</taxon>
        <taxon>Gammaproteobacteria</taxon>
        <taxon>Lysobacterales</taxon>
        <taxon>Lysobacteraceae</taxon>
        <taxon>Novilysobacter</taxon>
    </lineage>
</organism>
<evidence type="ECO:0000313" key="13">
    <source>
        <dbReference type="EMBL" id="MBZ4040010.1"/>
    </source>
</evidence>
<keyword evidence="5" id="KW-0808">Transferase</keyword>
<dbReference type="Proteomes" id="UP001430954">
    <property type="component" value="Unassembled WGS sequence"/>
</dbReference>
<evidence type="ECO:0000256" key="1">
    <source>
        <dbReference type="ARBA" id="ARBA00000085"/>
    </source>
</evidence>
<dbReference type="SMART" id="SM00387">
    <property type="entry name" value="HATPase_c"/>
    <property type="match status" value="1"/>
</dbReference>
<evidence type="ECO:0000259" key="11">
    <source>
        <dbReference type="PROSITE" id="PS50109"/>
    </source>
</evidence>
<evidence type="ECO:0000313" key="14">
    <source>
        <dbReference type="Proteomes" id="UP001430954"/>
    </source>
</evidence>
<dbReference type="PANTHER" id="PTHR45436">
    <property type="entry name" value="SENSOR HISTIDINE KINASE YKOH"/>
    <property type="match status" value="1"/>
</dbReference>
<dbReference type="EC" id="2.7.13.3" evidence="3"/>
<evidence type="ECO:0000256" key="5">
    <source>
        <dbReference type="ARBA" id="ARBA00022679"/>
    </source>
</evidence>
<evidence type="ECO:0000256" key="8">
    <source>
        <dbReference type="ARBA" id="ARBA00022989"/>
    </source>
</evidence>
<dbReference type="InterPro" id="IPR050428">
    <property type="entry name" value="TCS_sensor_his_kinase"/>
</dbReference>
<comment type="subcellular location">
    <subcellularLocation>
        <location evidence="2">Membrane</location>
    </subcellularLocation>
</comment>
<reference evidence="13 14" key="1">
    <citation type="submission" date="2021-09" db="EMBL/GenBank/DDBJ databases">
        <title>Lysobacter sp. 13A isolated from the river sediment.</title>
        <authorList>
            <person name="Liu H."/>
            <person name="Li S."/>
            <person name="Mao S."/>
        </authorList>
    </citation>
    <scope>NUCLEOTIDE SEQUENCE [LARGE SCALE GENOMIC DNA]</scope>
    <source>
        <strain evidence="13 14">13A</strain>
    </source>
</reference>
<evidence type="ECO:0000256" key="2">
    <source>
        <dbReference type="ARBA" id="ARBA00004370"/>
    </source>
</evidence>
<dbReference type="PROSITE" id="PS50109">
    <property type="entry name" value="HIS_KIN"/>
    <property type="match status" value="1"/>
</dbReference>
<evidence type="ECO:0000256" key="6">
    <source>
        <dbReference type="ARBA" id="ARBA00022692"/>
    </source>
</evidence>
<feature type="domain" description="HAMP" evidence="12">
    <location>
        <begin position="158"/>
        <end position="212"/>
    </location>
</feature>
<dbReference type="InterPro" id="IPR003594">
    <property type="entry name" value="HATPase_dom"/>
</dbReference>
<evidence type="ECO:0000256" key="7">
    <source>
        <dbReference type="ARBA" id="ARBA00022777"/>
    </source>
</evidence>
<keyword evidence="14" id="KW-1185">Reference proteome</keyword>
<feature type="domain" description="Histidine kinase" evidence="11">
    <location>
        <begin position="220"/>
        <end position="427"/>
    </location>
</feature>
<keyword evidence="7 13" id="KW-0418">Kinase</keyword>
<keyword evidence="8 10" id="KW-1133">Transmembrane helix</keyword>
<dbReference type="SUPFAM" id="SSF47384">
    <property type="entry name" value="Homodimeric domain of signal transducing histidine kinase"/>
    <property type="match status" value="1"/>
</dbReference>
<dbReference type="InterPro" id="IPR036890">
    <property type="entry name" value="HATPase_C_sf"/>
</dbReference>
<comment type="catalytic activity">
    <reaction evidence="1">
        <text>ATP + protein L-histidine = ADP + protein N-phospho-L-histidine.</text>
        <dbReference type="EC" id="2.7.13.3"/>
    </reaction>
</comment>
<dbReference type="InterPro" id="IPR003660">
    <property type="entry name" value="HAMP_dom"/>
</dbReference>
<accession>A0ABS7T809</accession>
<evidence type="ECO:0000256" key="3">
    <source>
        <dbReference type="ARBA" id="ARBA00012438"/>
    </source>
</evidence>
<sequence length="427" mass="47052">MALRNQRSLRHRIVLWLLLMATALTVAIVAQGTVVIEYVERVVWKSWLTVELDHFIDRSRDLPGYRWDDTHGFVVYVGATDPDLPPELRGLDAGLHDDIDVGNRNTVVLVRDDAGTRYTMAMDIEEFEQDETGYEWLTLAASVLLLLAIGVAVALGVGRLLSPLSRLAERIGAMRPGQGLERIELEPGAGSELVVIADAFNDYQTRNAQFVERERTFINTASHELRTPVAVLNGAAELALAPGAQPDAMRFQLQRIQRTARDMEQLITVLLALAKDPARLARSGERVSLDALLPQIVEDHQHLTVGKSLRLELAPPPRCHIQAPSGIVRVAIGNLLRNAIENSDNGRIDIRLQEDATVVIADPGQGMSPEQISAIYTRMARTTAPGGDSGMGLELIGRLCEHFGWQLDLRSNPDRGTTAVLQFKPQA</sequence>
<dbReference type="PROSITE" id="PS50885">
    <property type="entry name" value="HAMP"/>
    <property type="match status" value="1"/>
</dbReference>
<evidence type="ECO:0000256" key="4">
    <source>
        <dbReference type="ARBA" id="ARBA00022553"/>
    </source>
</evidence>
<dbReference type="CDD" id="cd00082">
    <property type="entry name" value="HisKA"/>
    <property type="match status" value="1"/>
</dbReference>
<proteinExistence type="predicted"/>
<dbReference type="InterPro" id="IPR003661">
    <property type="entry name" value="HisK_dim/P_dom"/>
</dbReference>
<dbReference type="GO" id="GO:0016301">
    <property type="term" value="F:kinase activity"/>
    <property type="evidence" value="ECO:0007669"/>
    <property type="project" value="UniProtKB-KW"/>
</dbReference>
<dbReference type="EMBL" id="JAINZW010000004">
    <property type="protein sequence ID" value="MBZ4040010.1"/>
    <property type="molecule type" value="Genomic_DNA"/>
</dbReference>
<evidence type="ECO:0000256" key="9">
    <source>
        <dbReference type="ARBA" id="ARBA00023012"/>
    </source>
</evidence>
<keyword evidence="4" id="KW-0597">Phosphoprotein</keyword>
<dbReference type="RefSeq" id="WP_223676444.1">
    <property type="nucleotide sequence ID" value="NZ_JAINZW010000004.1"/>
</dbReference>